<dbReference type="EMBL" id="FRAW01000038">
    <property type="protein sequence ID" value="SHL13845.1"/>
    <property type="molecule type" value="Genomic_DNA"/>
</dbReference>
<protein>
    <recommendedName>
        <fullName evidence="5">PQQ-like domain-containing protein</fullName>
    </recommendedName>
</protein>
<dbReference type="SUPFAM" id="SSF63829">
    <property type="entry name" value="Calcium-dependent phosphotriesterase"/>
    <property type="match status" value="1"/>
</dbReference>
<feature type="compositionally biased region" description="Low complexity" evidence="1">
    <location>
        <begin position="56"/>
        <end position="105"/>
    </location>
</feature>
<dbReference type="PROSITE" id="PS51257">
    <property type="entry name" value="PROKAR_LIPOPROTEIN"/>
    <property type="match status" value="1"/>
</dbReference>
<accession>A0A1M6Y756</accession>
<evidence type="ECO:0000313" key="4">
    <source>
        <dbReference type="Proteomes" id="UP000184275"/>
    </source>
</evidence>
<feature type="signal peptide" evidence="2">
    <location>
        <begin position="1"/>
        <end position="22"/>
    </location>
</feature>
<gene>
    <name evidence="3" type="ORF">SAMN05720469_13812</name>
</gene>
<evidence type="ECO:0000313" key="3">
    <source>
        <dbReference type="EMBL" id="SHL13845.1"/>
    </source>
</evidence>
<keyword evidence="4" id="KW-1185">Reference proteome</keyword>
<proteinExistence type="predicted"/>
<feature type="chain" id="PRO_5012296983" description="PQQ-like domain-containing protein" evidence="2">
    <location>
        <begin position="23"/>
        <end position="452"/>
    </location>
</feature>
<evidence type="ECO:0008006" key="5">
    <source>
        <dbReference type="Google" id="ProtNLM"/>
    </source>
</evidence>
<organism evidence="3 4">
    <name type="scientific">Fibrobacter intestinalis</name>
    <dbReference type="NCBI Taxonomy" id="28122"/>
    <lineage>
        <taxon>Bacteria</taxon>
        <taxon>Pseudomonadati</taxon>
        <taxon>Fibrobacterota</taxon>
        <taxon>Fibrobacteria</taxon>
        <taxon>Fibrobacterales</taxon>
        <taxon>Fibrobacteraceae</taxon>
        <taxon>Fibrobacter</taxon>
    </lineage>
</organism>
<keyword evidence="2" id="KW-0732">Signal</keyword>
<evidence type="ECO:0000256" key="1">
    <source>
        <dbReference type="SAM" id="MobiDB-lite"/>
    </source>
</evidence>
<dbReference type="Proteomes" id="UP000184275">
    <property type="component" value="Unassembled WGS sequence"/>
</dbReference>
<sequence length="452" mass="48907">MNHKIYTLILASSFALFLGACSESSSSPDCEEDCMEEMSSSGEESSSSEDGEDLSKSSSSVADVSSSSENFQSSSSLGLSSEEKSSSSLGLSSEEKSSSSLGLSSSKEESSSSSVVYLNTTPNLADLETSGDTLFAIFQRQSADFSAMDKGLLALYNLKSGTLLDTICLQTKNPSAVKVSNGEVYVSTNGEYDQNYNLPADENRGIEKINLKEKTSALWVSGTKLGGGASDFIINKKTGKGYVAVYKSYGNTPLVEVDLSTKATKIIDGIQDASGSLEYDENENLIYVGDRFMDWTTFVMHIGVFSYDGKNLLAISDADPEEEVRMPYSIKSVQGKPYVFVTDFQSGKFYANYQDSESDGVSFWQDSKLATANGKLYLMERNSPSSLAEMDLTNGKPVWQTSLGNGNPYDLVAADEGSLWVAFYDIAELRKVSAQNGKTIESISTAEFCMRK</sequence>
<dbReference type="Gene3D" id="2.130.10.10">
    <property type="entry name" value="YVTN repeat-like/Quinoprotein amine dehydrogenase"/>
    <property type="match status" value="1"/>
</dbReference>
<feature type="region of interest" description="Disordered" evidence="1">
    <location>
        <begin position="22"/>
        <end position="107"/>
    </location>
</feature>
<reference evidence="4" key="1">
    <citation type="submission" date="2016-11" db="EMBL/GenBank/DDBJ databases">
        <authorList>
            <person name="Varghese N."/>
            <person name="Submissions S."/>
        </authorList>
    </citation>
    <scope>NUCLEOTIDE SEQUENCE [LARGE SCALE GENOMIC DNA]</scope>
    <source>
        <strain evidence="4">UWOS</strain>
    </source>
</reference>
<name>A0A1M6Y756_9BACT</name>
<dbReference type="AlphaFoldDB" id="A0A1M6Y756"/>
<dbReference type="InterPro" id="IPR015943">
    <property type="entry name" value="WD40/YVTN_repeat-like_dom_sf"/>
</dbReference>
<dbReference type="RefSeq" id="WP_073305991.1">
    <property type="nucleotide sequence ID" value="NZ_FRAW01000038.1"/>
</dbReference>
<evidence type="ECO:0000256" key="2">
    <source>
        <dbReference type="SAM" id="SignalP"/>
    </source>
</evidence>